<keyword evidence="2" id="KW-1185">Reference proteome</keyword>
<proteinExistence type="predicted"/>
<dbReference type="InterPro" id="IPR047155">
    <property type="entry name" value="COMMD4/6/7/8"/>
</dbReference>
<dbReference type="OrthoDB" id="284322at2759"/>
<evidence type="ECO:0000313" key="2">
    <source>
        <dbReference type="Proteomes" id="UP000525319"/>
    </source>
</evidence>
<evidence type="ECO:0000313" key="1">
    <source>
        <dbReference type="EMBL" id="NXU36570.1"/>
    </source>
</evidence>
<dbReference type="PANTHER" id="PTHR16231">
    <property type="entry name" value="COMM DOMAIN-CONTAINING PROTEIN 4-8 FAMILY MEMBER"/>
    <property type="match status" value="1"/>
</dbReference>
<feature type="non-terminal residue" evidence="1">
    <location>
        <position position="200"/>
    </location>
</feature>
<dbReference type="AlphaFoldDB" id="A0A7L3K7C0"/>
<dbReference type="Proteomes" id="UP000525319">
    <property type="component" value="Unassembled WGS sequence"/>
</dbReference>
<feature type="non-terminal residue" evidence="1">
    <location>
        <position position="1"/>
    </location>
</feature>
<gene>
    <name evidence="1" type="primary">Commd4_0</name>
    <name evidence="1" type="ORF">DRYBRU_R07098</name>
</gene>
<organism evidence="1 2">
    <name type="scientific">Drymodes brunneopygia</name>
    <dbReference type="NCBI Taxonomy" id="626378"/>
    <lineage>
        <taxon>Eukaryota</taxon>
        <taxon>Metazoa</taxon>
        <taxon>Chordata</taxon>
        <taxon>Craniata</taxon>
        <taxon>Vertebrata</taxon>
        <taxon>Euteleostomi</taxon>
        <taxon>Archelosauria</taxon>
        <taxon>Archosauria</taxon>
        <taxon>Dinosauria</taxon>
        <taxon>Saurischia</taxon>
        <taxon>Theropoda</taxon>
        <taxon>Coelurosauria</taxon>
        <taxon>Aves</taxon>
        <taxon>Neognathae</taxon>
        <taxon>Neoaves</taxon>
        <taxon>Telluraves</taxon>
        <taxon>Australaves</taxon>
        <taxon>Passeriformes</taxon>
        <taxon>Petroicidae</taxon>
        <taxon>Drymodes</taxon>
    </lineage>
</organism>
<dbReference type="Pfam" id="PF21672">
    <property type="entry name" value="COMM_HN"/>
    <property type="match status" value="1"/>
</dbReference>
<protein>
    <submittedName>
        <fullName evidence="1">COMD4 protein</fullName>
    </submittedName>
</protein>
<dbReference type="PANTHER" id="PTHR16231:SF4">
    <property type="entry name" value="COMM DOMAIN-CONTAINING PROTEIN 4"/>
    <property type="match status" value="1"/>
</dbReference>
<accession>A0A7L3K7C0</accession>
<reference evidence="1 2" key="1">
    <citation type="submission" date="2019-09" db="EMBL/GenBank/DDBJ databases">
        <title>Bird 10,000 Genomes (B10K) Project - Family phase.</title>
        <authorList>
            <person name="Zhang G."/>
        </authorList>
    </citation>
    <scope>NUCLEOTIDE SEQUENCE [LARGE SCALE GENOMIC DNA]</scope>
    <source>
        <strain evidence="1">B10K-DU-030-03</strain>
    </source>
</reference>
<name>A0A7L3K7C0_9PASS</name>
<sequence>QRFRLCGGLDCPDWVLALATIVKCSAPCVPLPTPCFLRARCSPSFSPVVFGELEADLCPELGDVEATIAVLGFILSSAAKHSIDCESLSQESQVSCSTEHANGLCHSYGEKQSPLQDRLQEPPGQSQDLQLGSVHWWVDDTLSSRELQEVNEPIVLLTFSVLDREWEKMMADPAMLSANKFQVLLAGEAPGGMALQGEML</sequence>
<dbReference type="EMBL" id="VZTZ01012282">
    <property type="protein sequence ID" value="NXU36570.1"/>
    <property type="molecule type" value="Genomic_DNA"/>
</dbReference>
<comment type="caution">
    <text evidence="1">The sequence shown here is derived from an EMBL/GenBank/DDBJ whole genome shotgun (WGS) entry which is preliminary data.</text>
</comment>